<dbReference type="EMBL" id="LGSS01000002">
    <property type="protein sequence ID" value="KNF09677.1"/>
    <property type="molecule type" value="Genomic_DNA"/>
</dbReference>
<proteinExistence type="predicted"/>
<keyword evidence="2" id="KW-1185">Reference proteome</keyword>
<reference evidence="2" key="1">
    <citation type="submission" date="2015-07" db="EMBL/GenBank/DDBJ databases">
        <title>Draft genome sequence of the purine-degrading Gottschalkia purinilyticum DSM 1384 (formerly Clostridium purinilyticum).</title>
        <authorList>
            <person name="Poehlein A."/>
            <person name="Schiel-Bengelsdorf B."/>
            <person name="Bengelsdorf F.R."/>
            <person name="Daniel R."/>
            <person name="Duerre P."/>
        </authorList>
    </citation>
    <scope>NUCLEOTIDE SEQUENCE [LARGE SCALE GENOMIC DNA]</scope>
    <source>
        <strain evidence="2">DSM 1384</strain>
    </source>
</reference>
<protein>
    <submittedName>
        <fullName evidence="1">Uncharacterized protein</fullName>
    </submittedName>
</protein>
<sequence length="96" mass="11436">MSIIFTIIVYVFFIYGVIEFGRNIYIDIINGNKPESLSKITVYVHDEEHIDYLLNILRRNFKNIVFVMPNEDDSIESEKESNKTKEKKIEYKILDK</sequence>
<evidence type="ECO:0000313" key="1">
    <source>
        <dbReference type="EMBL" id="KNF09677.1"/>
    </source>
</evidence>
<organism evidence="1 2">
    <name type="scientific">Gottschalkia purinilytica</name>
    <name type="common">Clostridium purinilyticum</name>
    <dbReference type="NCBI Taxonomy" id="1503"/>
    <lineage>
        <taxon>Bacteria</taxon>
        <taxon>Bacillati</taxon>
        <taxon>Bacillota</taxon>
        <taxon>Tissierellia</taxon>
        <taxon>Tissierellales</taxon>
        <taxon>Gottschalkiaceae</taxon>
        <taxon>Gottschalkia</taxon>
    </lineage>
</organism>
<evidence type="ECO:0000313" key="2">
    <source>
        <dbReference type="Proteomes" id="UP000037267"/>
    </source>
</evidence>
<gene>
    <name evidence="1" type="ORF">CLPU_2c01280</name>
</gene>
<dbReference type="Proteomes" id="UP000037267">
    <property type="component" value="Unassembled WGS sequence"/>
</dbReference>
<comment type="caution">
    <text evidence="1">The sequence shown here is derived from an EMBL/GenBank/DDBJ whole genome shotgun (WGS) entry which is preliminary data.</text>
</comment>
<dbReference type="STRING" id="1503.CLPU_2c01280"/>
<dbReference type="AlphaFoldDB" id="A0A0L0WDX2"/>
<dbReference type="RefSeq" id="WP_050354069.1">
    <property type="nucleotide sequence ID" value="NZ_LGSS01000002.1"/>
</dbReference>
<accession>A0A0L0WDX2</accession>
<name>A0A0L0WDX2_GOTPU</name>